<dbReference type="Pfam" id="PF19271">
    <property type="entry name" value="Nis1"/>
    <property type="match status" value="1"/>
</dbReference>
<protein>
    <submittedName>
        <fullName evidence="1">Uncharacterized protein</fullName>
    </submittedName>
</protein>
<evidence type="ECO:0000313" key="2">
    <source>
        <dbReference type="Proteomes" id="UP000313359"/>
    </source>
</evidence>
<dbReference type="AlphaFoldDB" id="A0A5C2SHU2"/>
<dbReference type="Proteomes" id="UP000313359">
    <property type="component" value="Unassembled WGS sequence"/>
</dbReference>
<dbReference type="EMBL" id="ML122258">
    <property type="protein sequence ID" value="RPD62838.1"/>
    <property type="molecule type" value="Genomic_DNA"/>
</dbReference>
<dbReference type="InterPro" id="IPR045469">
    <property type="entry name" value="Nis1"/>
</dbReference>
<gene>
    <name evidence="1" type="ORF">L227DRAFT_438005</name>
</gene>
<accession>A0A5C2SHU2</accession>
<sequence>MHGGGAHSHVLRLLRNHSGQALTYWPYSSSPCARLGRHSHCTTKIRVPVAWPSHVTALDRDSSRPSGSSVLLDCFFRSRSPSSCAVSDHRSLQASSSTAPLRPTLTFLFTTPMKKLSVIVAYLAAFVVPVLAQRIWVDVPAEWTSVKPGSDLIVRVKRPDTLSSTDEVGVAIGFKPCGSIPCADFDVTQVLGSVAYNGPYDPKPYDSPNVPYENFTVTVPPYLQPPQQVSLNVAHFALVGAEYMPFMEVDNVTLLLIS</sequence>
<organism evidence="1 2">
    <name type="scientific">Lentinus tigrinus ALCF2SS1-6</name>
    <dbReference type="NCBI Taxonomy" id="1328759"/>
    <lineage>
        <taxon>Eukaryota</taxon>
        <taxon>Fungi</taxon>
        <taxon>Dikarya</taxon>
        <taxon>Basidiomycota</taxon>
        <taxon>Agaricomycotina</taxon>
        <taxon>Agaricomycetes</taxon>
        <taxon>Polyporales</taxon>
        <taxon>Polyporaceae</taxon>
        <taxon>Lentinus</taxon>
    </lineage>
</organism>
<dbReference type="OrthoDB" id="2841294at2759"/>
<keyword evidence="2" id="KW-1185">Reference proteome</keyword>
<evidence type="ECO:0000313" key="1">
    <source>
        <dbReference type="EMBL" id="RPD62838.1"/>
    </source>
</evidence>
<proteinExistence type="predicted"/>
<name>A0A5C2SHU2_9APHY</name>
<reference evidence="1" key="1">
    <citation type="journal article" date="2018" name="Genome Biol. Evol.">
        <title>Genomics and development of Lentinus tigrinus, a white-rot wood-decaying mushroom with dimorphic fruiting bodies.</title>
        <authorList>
            <person name="Wu B."/>
            <person name="Xu Z."/>
            <person name="Knudson A."/>
            <person name="Carlson A."/>
            <person name="Chen N."/>
            <person name="Kovaka S."/>
            <person name="LaButti K."/>
            <person name="Lipzen A."/>
            <person name="Pennachio C."/>
            <person name="Riley R."/>
            <person name="Schakwitz W."/>
            <person name="Umezawa K."/>
            <person name="Ohm R.A."/>
            <person name="Grigoriev I.V."/>
            <person name="Nagy L.G."/>
            <person name="Gibbons J."/>
            <person name="Hibbett D."/>
        </authorList>
    </citation>
    <scope>NUCLEOTIDE SEQUENCE [LARGE SCALE GENOMIC DNA]</scope>
    <source>
        <strain evidence="1">ALCF2SS1-6</strain>
    </source>
</reference>